<dbReference type="Gene3D" id="3.10.10.10">
    <property type="entry name" value="HIV Type 1 Reverse Transcriptase, subunit A, domain 1"/>
    <property type="match status" value="1"/>
</dbReference>
<feature type="region of interest" description="Disordered" evidence="8">
    <location>
        <begin position="673"/>
        <end position="698"/>
    </location>
</feature>
<dbReference type="PANTHER" id="PTHR37984:SF5">
    <property type="entry name" value="PROTEIN NYNRIN-LIKE"/>
    <property type="match status" value="1"/>
</dbReference>
<dbReference type="Pfam" id="PF00078">
    <property type="entry name" value="RVT_1"/>
    <property type="match status" value="1"/>
</dbReference>
<dbReference type="Proteomes" id="UP000815677">
    <property type="component" value="Unassembled WGS sequence"/>
</dbReference>
<protein>
    <submittedName>
        <fullName evidence="10">Retrotransposon-like family member</fullName>
    </submittedName>
</protein>
<evidence type="ECO:0000256" key="4">
    <source>
        <dbReference type="ARBA" id="ARBA00022759"/>
    </source>
</evidence>
<feature type="non-terminal residue" evidence="10">
    <location>
        <position position="1"/>
    </location>
</feature>
<keyword evidence="11" id="KW-1185">Reference proteome</keyword>
<evidence type="ECO:0000313" key="10">
    <source>
        <dbReference type="EMBL" id="GAT42669.1"/>
    </source>
</evidence>
<dbReference type="Pfam" id="PF17917">
    <property type="entry name" value="RT_RNaseH"/>
    <property type="match status" value="1"/>
</dbReference>
<dbReference type="CDD" id="cd09274">
    <property type="entry name" value="RNase_HI_RT_Ty3"/>
    <property type="match status" value="1"/>
</dbReference>
<dbReference type="Pfam" id="PF00665">
    <property type="entry name" value="rve"/>
    <property type="match status" value="1"/>
</dbReference>
<dbReference type="InterPro" id="IPR001584">
    <property type="entry name" value="Integrase_cat-core"/>
</dbReference>
<dbReference type="EMBL" id="DF838176">
    <property type="protein sequence ID" value="GAT42669.1"/>
    <property type="molecule type" value="Genomic_DNA"/>
</dbReference>
<dbReference type="Gene3D" id="1.10.340.70">
    <property type="match status" value="1"/>
</dbReference>
<feature type="region of interest" description="Disordered" evidence="8">
    <location>
        <begin position="137"/>
        <end position="168"/>
    </location>
</feature>
<sequence>MVGALDRAVWEANRQLLGDGEPSTTVLRMASGQLVPAVCRWSGNLDIAGVRANVSFEVFDSGGGWQVLFGKPLQALFGVIHDFACDTVQLRVGESRAKLDNETSSLRSGSARSRASFEGVLSFTKTPARQVSELSAVNSLTHTEADKIEHTEQGEAPREEADEAQEQPETWNWAVASPTDDANALEWLDPDFNGWDQEGATEYGGSEWREAQEIAAQAMKALGLDREPDAERWRDVLESEGEVDSIQVPATESSGDNASVHTGIREAQCDAEAVTVLATDLVEETANWTSAEIPTIEKQPALFTRNTDPFNPARVKRIQQAVEIGPDLTDAERNEVKEFLAEYADVFALSVSAVRAVKGSVYEPKIPDDKRFSTKVHQRPLSQPQAEYLHEQVRMLIDADIIRPIHPRDVKCVSPIKLAQKEHDGGGLTLEELQHVLNDECIREGLPPLYDLPTRPDGPRSQQTPKQPKWRICQNFHELNELLKVVPVPQGDIREKQRRLSGHRYISVFDFASGFFAIPVADHIQPYIVMFVPGEGYYAYKRMPFGLTDAPTEFGHMCATCLFELLVERLLELFVDDGASAADTFRDGMSKLRRIFDVIRREDLSLSAQKTKLFLTEAVFAGARVGPKGVSPRSSQANGDCALGATRERRKPQHIPGTHELFQGLDQELCKTRDAAPGPAPTRRSARGRTETGISSRDARVQTAASLDAGAQQVLHSAEEGLALRALTTDGSKDAFAGVLSQETPTTLPGGKVVIRRHPIAYASKRTSSSEKRYPPHLLEFAALKMSLDKFSDIIWGQPIKLETDCQALRDIMVNEKLNVTHTRWRDGVMGYRIVGAVHIKGKNNAVADALSRADEGTPNTPGDGSEWTVLPDWEARSGIVNDVYAVDATAGPVMPLPEVVVALRNRFAKEPIYLEVINALTELDYGVSERERERAKHRASQYFIEDGRLWRLGGASGGRARSSRECLPKTEAKAMAALLHANGGHFHRDHIKIALMDRFHSPKLDDSIIAAIRECAQCKSFGAAGLHSLLRPITRRHPFELIAADYMTMPKSVDGFKTTGLYIDVASQHLWGEMYANSGTGDATTEVLDELFRDFMPAEALMVDNGSHFVNRAVQRVCDRWGTKFIPVPKYSPWVNGLVEGANRLLVYVLARLCAPHWGEDGWRNAKVEDLPATWSRHFRQALYILNSRILPAVRFTPKEILFGNAVNTPPTPINLAQTPFSATDAETHMRYASQQRLDAYDNRLAYAAARKAAFDKKVHESRAGEVIFERGELVQV</sequence>
<accession>A0ABQ0KX07</accession>
<dbReference type="InterPro" id="IPR043128">
    <property type="entry name" value="Rev_trsase/Diguanyl_cyclase"/>
</dbReference>
<evidence type="ECO:0000256" key="5">
    <source>
        <dbReference type="ARBA" id="ARBA00022801"/>
    </source>
</evidence>
<dbReference type="PROSITE" id="PS50994">
    <property type="entry name" value="INTEGRASE"/>
    <property type="match status" value="1"/>
</dbReference>
<dbReference type="InterPro" id="IPR012337">
    <property type="entry name" value="RNaseH-like_sf"/>
</dbReference>
<keyword evidence="5" id="KW-0378">Hydrolase</keyword>
<evidence type="ECO:0000256" key="3">
    <source>
        <dbReference type="ARBA" id="ARBA00022722"/>
    </source>
</evidence>
<dbReference type="InterPro" id="IPR036397">
    <property type="entry name" value="RNaseH_sf"/>
</dbReference>
<dbReference type="CDD" id="cd01647">
    <property type="entry name" value="RT_LTR"/>
    <property type="match status" value="1"/>
</dbReference>
<dbReference type="PANTHER" id="PTHR37984">
    <property type="entry name" value="PROTEIN CBG26694"/>
    <property type="match status" value="1"/>
</dbReference>
<evidence type="ECO:0000259" key="9">
    <source>
        <dbReference type="PROSITE" id="PS50994"/>
    </source>
</evidence>
<evidence type="ECO:0000256" key="6">
    <source>
        <dbReference type="ARBA" id="ARBA00022884"/>
    </source>
</evidence>
<feature type="region of interest" description="Disordered" evidence="8">
    <location>
        <begin position="448"/>
        <end position="467"/>
    </location>
</feature>
<reference evidence="10" key="1">
    <citation type="submission" date="2014-09" db="EMBL/GenBank/DDBJ databases">
        <title>Genome sequence of the luminous mushroom Mycena chlorophos for searching fungal bioluminescence genes.</title>
        <authorList>
            <person name="Tanaka Y."/>
            <person name="Kasuga D."/>
            <person name="Oba Y."/>
            <person name="Hase S."/>
            <person name="Sato K."/>
            <person name="Oba Y."/>
            <person name="Sakakibara Y."/>
        </authorList>
    </citation>
    <scope>NUCLEOTIDE SEQUENCE</scope>
</reference>
<dbReference type="InterPro" id="IPR050951">
    <property type="entry name" value="Retrovirus_Pol_polyprotein"/>
</dbReference>
<keyword evidence="2" id="KW-0548">Nucleotidyltransferase</keyword>
<dbReference type="InterPro" id="IPR043502">
    <property type="entry name" value="DNA/RNA_pol_sf"/>
</dbReference>
<evidence type="ECO:0000256" key="7">
    <source>
        <dbReference type="ARBA" id="ARBA00022918"/>
    </source>
</evidence>
<dbReference type="SUPFAM" id="SSF53098">
    <property type="entry name" value="Ribonuclease H-like"/>
    <property type="match status" value="1"/>
</dbReference>
<keyword evidence="4" id="KW-0255">Endonuclease</keyword>
<dbReference type="Gene3D" id="3.30.420.10">
    <property type="entry name" value="Ribonuclease H-like superfamily/Ribonuclease H"/>
    <property type="match status" value="1"/>
</dbReference>
<feature type="non-terminal residue" evidence="10">
    <location>
        <position position="1278"/>
    </location>
</feature>
<proteinExistence type="predicted"/>
<organism evidence="10 11">
    <name type="scientific">Mycena chlorophos</name>
    <name type="common">Agaric fungus</name>
    <name type="synonym">Agaricus chlorophos</name>
    <dbReference type="NCBI Taxonomy" id="658473"/>
    <lineage>
        <taxon>Eukaryota</taxon>
        <taxon>Fungi</taxon>
        <taxon>Dikarya</taxon>
        <taxon>Basidiomycota</taxon>
        <taxon>Agaricomycotina</taxon>
        <taxon>Agaricomycetes</taxon>
        <taxon>Agaricomycetidae</taxon>
        <taxon>Agaricales</taxon>
        <taxon>Marasmiineae</taxon>
        <taxon>Mycenaceae</taxon>
        <taxon>Mycena</taxon>
    </lineage>
</organism>
<gene>
    <name evidence="10" type="ORF">MCHLO_00377</name>
</gene>
<evidence type="ECO:0000256" key="2">
    <source>
        <dbReference type="ARBA" id="ARBA00022695"/>
    </source>
</evidence>
<feature type="domain" description="Integrase catalytic" evidence="9">
    <location>
        <begin position="1035"/>
        <end position="1207"/>
    </location>
</feature>
<dbReference type="Gene3D" id="3.10.20.370">
    <property type="match status" value="1"/>
</dbReference>
<keyword evidence="7" id="KW-0695">RNA-directed DNA polymerase</keyword>
<evidence type="ECO:0000256" key="8">
    <source>
        <dbReference type="SAM" id="MobiDB-lite"/>
    </source>
</evidence>
<dbReference type="SUPFAM" id="SSF56672">
    <property type="entry name" value="DNA/RNA polymerases"/>
    <property type="match status" value="1"/>
</dbReference>
<dbReference type="Gene3D" id="3.30.70.270">
    <property type="match status" value="1"/>
</dbReference>
<feature type="compositionally biased region" description="Basic and acidic residues" evidence="8">
    <location>
        <begin position="143"/>
        <end position="159"/>
    </location>
</feature>
<evidence type="ECO:0000256" key="1">
    <source>
        <dbReference type="ARBA" id="ARBA00022679"/>
    </source>
</evidence>
<dbReference type="InterPro" id="IPR000477">
    <property type="entry name" value="RT_dom"/>
</dbReference>
<name>A0ABQ0KX07_MYCCL</name>
<dbReference type="InterPro" id="IPR041373">
    <property type="entry name" value="RT_RNaseH"/>
</dbReference>
<evidence type="ECO:0000313" key="11">
    <source>
        <dbReference type="Proteomes" id="UP000815677"/>
    </source>
</evidence>
<keyword evidence="1" id="KW-0808">Transferase</keyword>
<keyword evidence="3" id="KW-0540">Nuclease</keyword>
<keyword evidence="6" id="KW-0694">RNA-binding</keyword>